<accession>A0A3A9WB36</accession>
<evidence type="ECO:0000256" key="6">
    <source>
        <dbReference type="ARBA" id="ARBA00022777"/>
    </source>
</evidence>
<evidence type="ECO:0000256" key="10">
    <source>
        <dbReference type="RuleBase" id="RU363066"/>
    </source>
</evidence>
<dbReference type="InterPro" id="IPR027417">
    <property type="entry name" value="P-loop_NTPase"/>
</dbReference>
<reference evidence="13 14" key="1">
    <citation type="submission" date="2018-09" db="EMBL/GenBank/DDBJ databases">
        <title>Streptomyces sp. nov. DS1-2, an endophytic actinomycete isolated from roots of Dendrobium scabrilingue.</title>
        <authorList>
            <person name="Kuncharoen N."/>
            <person name="Kudo T."/>
            <person name="Ohkuma M."/>
            <person name="Yuki M."/>
            <person name="Tanasupawat S."/>
        </authorList>
    </citation>
    <scope>NUCLEOTIDE SEQUENCE [LARGE SCALE GENOMIC DNA]</scope>
    <source>
        <strain evidence="11 14">AZ1-7</strain>
        <strain evidence="12 13">DS1-2</strain>
    </source>
</reference>
<dbReference type="PANTHER" id="PTHR43442:SF3">
    <property type="entry name" value="GLUCONOKINASE-RELATED"/>
    <property type="match status" value="1"/>
</dbReference>
<dbReference type="GO" id="GO:0046316">
    <property type="term" value="F:gluconokinase activity"/>
    <property type="evidence" value="ECO:0007669"/>
    <property type="project" value="UniProtKB-EC"/>
</dbReference>
<dbReference type="Gene3D" id="3.40.50.300">
    <property type="entry name" value="P-loop containing nucleotide triphosphate hydrolases"/>
    <property type="match status" value="1"/>
</dbReference>
<dbReference type="EC" id="2.7.1.12" evidence="3 10"/>
<dbReference type="AlphaFoldDB" id="A0A3A9WB36"/>
<evidence type="ECO:0000256" key="7">
    <source>
        <dbReference type="ARBA" id="ARBA00022840"/>
    </source>
</evidence>
<comment type="pathway">
    <text evidence="1">Carbohydrate acid metabolism.</text>
</comment>
<keyword evidence="4 10" id="KW-0808">Transferase</keyword>
<evidence type="ECO:0000313" key="13">
    <source>
        <dbReference type="Proteomes" id="UP000268652"/>
    </source>
</evidence>
<evidence type="ECO:0000256" key="8">
    <source>
        <dbReference type="ARBA" id="ARBA00023064"/>
    </source>
</evidence>
<evidence type="ECO:0000256" key="4">
    <source>
        <dbReference type="ARBA" id="ARBA00022679"/>
    </source>
</evidence>
<name>A0A3A9WB36_9ACTN</name>
<dbReference type="PANTHER" id="PTHR43442">
    <property type="entry name" value="GLUCONOKINASE-RELATED"/>
    <property type="match status" value="1"/>
</dbReference>
<dbReference type="InterPro" id="IPR006001">
    <property type="entry name" value="Therm_gnt_kin"/>
</dbReference>
<evidence type="ECO:0000313" key="12">
    <source>
        <dbReference type="EMBL" id="RKN24790.1"/>
    </source>
</evidence>
<dbReference type="SUPFAM" id="SSF52540">
    <property type="entry name" value="P-loop containing nucleoside triphosphate hydrolases"/>
    <property type="match status" value="1"/>
</dbReference>
<dbReference type="FunFam" id="3.40.50.300:FF:000522">
    <property type="entry name" value="Gluconokinase"/>
    <property type="match status" value="1"/>
</dbReference>
<dbReference type="CDD" id="cd02021">
    <property type="entry name" value="GntK"/>
    <property type="match status" value="1"/>
</dbReference>
<keyword evidence="5 10" id="KW-0547">Nucleotide-binding</keyword>
<comment type="catalytic activity">
    <reaction evidence="9 10">
        <text>D-gluconate + ATP = 6-phospho-D-gluconate + ADP + H(+)</text>
        <dbReference type="Rhea" id="RHEA:19433"/>
        <dbReference type="ChEBI" id="CHEBI:15378"/>
        <dbReference type="ChEBI" id="CHEBI:18391"/>
        <dbReference type="ChEBI" id="CHEBI:30616"/>
        <dbReference type="ChEBI" id="CHEBI:58759"/>
        <dbReference type="ChEBI" id="CHEBI:456216"/>
        <dbReference type="EC" id="2.7.1.12"/>
    </reaction>
</comment>
<evidence type="ECO:0000256" key="2">
    <source>
        <dbReference type="ARBA" id="ARBA00008420"/>
    </source>
</evidence>
<sequence>MASSTIIVMGVSGSGKTTVAEGLARRLDVPLAEADDFHPPANVAKMSAGTPLTDEDRAPWLDALGAWLAERDLAGGGGVMTCSALKRRYRDRLRAASPDVFFVHLTGDFDLIERRMRERKGHFMKAGLLRSQFADLEPLQPDEHGVAIDIGPAPDELVERAAEAVQRA</sequence>
<comment type="caution">
    <text evidence="11">The sequence shown here is derived from an EMBL/GenBank/DDBJ whole genome shotgun (WGS) entry which is preliminary data.</text>
</comment>
<dbReference type="Proteomes" id="UP000275024">
    <property type="component" value="Unassembled WGS sequence"/>
</dbReference>
<protein>
    <recommendedName>
        <fullName evidence="3 10">Gluconokinase</fullName>
        <ecNumber evidence="3 10">2.7.1.12</ecNumber>
    </recommendedName>
</protein>
<dbReference type="EMBL" id="RBDX01000005">
    <property type="protein sequence ID" value="RKN10531.1"/>
    <property type="molecule type" value="Genomic_DNA"/>
</dbReference>
<dbReference type="GO" id="GO:0019521">
    <property type="term" value="P:D-gluconate metabolic process"/>
    <property type="evidence" value="ECO:0007669"/>
    <property type="project" value="UniProtKB-KW"/>
</dbReference>
<dbReference type="RefSeq" id="WP_120696555.1">
    <property type="nucleotide sequence ID" value="NZ_RBDX01000005.1"/>
</dbReference>
<dbReference type="OrthoDB" id="9795716at2"/>
<evidence type="ECO:0000313" key="11">
    <source>
        <dbReference type="EMBL" id="RKN10531.1"/>
    </source>
</evidence>
<dbReference type="GO" id="GO:0005524">
    <property type="term" value="F:ATP binding"/>
    <property type="evidence" value="ECO:0007669"/>
    <property type="project" value="UniProtKB-KW"/>
</dbReference>
<keyword evidence="8" id="KW-0311">Gluconate utilization</keyword>
<evidence type="ECO:0000313" key="14">
    <source>
        <dbReference type="Proteomes" id="UP000275024"/>
    </source>
</evidence>
<organism evidence="11 14">
    <name type="scientific">Streptomyces radicis</name>
    <dbReference type="NCBI Taxonomy" id="1750517"/>
    <lineage>
        <taxon>Bacteria</taxon>
        <taxon>Bacillati</taxon>
        <taxon>Actinomycetota</taxon>
        <taxon>Actinomycetes</taxon>
        <taxon>Kitasatosporales</taxon>
        <taxon>Streptomycetaceae</taxon>
        <taxon>Streptomyces</taxon>
    </lineage>
</organism>
<dbReference type="NCBIfam" id="TIGR01313">
    <property type="entry name" value="therm_gnt_kin"/>
    <property type="match status" value="1"/>
</dbReference>
<evidence type="ECO:0000256" key="3">
    <source>
        <dbReference type="ARBA" id="ARBA00012054"/>
    </source>
</evidence>
<evidence type="ECO:0000256" key="9">
    <source>
        <dbReference type="ARBA" id="ARBA00048090"/>
    </source>
</evidence>
<dbReference type="Pfam" id="PF13238">
    <property type="entry name" value="AAA_18"/>
    <property type="match status" value="1"/>
</dbReference>
<comment type="similarity">
    <text evidence="2 10">Belongs to the gluconokinase GntK/GntV family.</text>
</comment>
<keyword evidence="6 10" id="KW-0418">Kinase</keyword>
<proteinExistence type="inferred from homology"/>
<dbReference type="EMBL" id="RBDY01000005">
    <property type="protein sequence ID" value="RKN24790.1"/>
    <property type="molecule type" value="Genomic_DNA"/>
</dbReference>
<evidence type="ECO:0000256" key="5">
    <source>
        <dbReference type="ARBA" id="ARBA00022741"/>
    </source>
</evidence>
<keyword evidence="7 10" id="KW-0067">ATP-binding</keyword>
<gene>
    <name evidence="12" type="ORF">D7318_10045</name>
    <name evidence="11" type="ORF">D7319_08870</name>
</gene>
<dbReference type="Proteomes" id="UP000268652">
    <property type="component" value="Unassembled WGS sequence"/>
</dbReference>
<keyword evidence="13" id="KW-1185">Reference proteome</keyword>
<dbReference type="GO" id="GO:0005737">
    <property type="term" value="C:cytoplasm"/>
    <property type="evidence" value="ECO:0007669"/>
    <property type="project" value="TreeGrafter"/>
</dbReference>
<evidence type="ECO:0000256" key="1">
    <source>
        <dbReference type="ARBA" id="ARBA00004761"/>
    </source>
</evidence>